<accession>A0A2G3PLP8</accession>
<organism evidence="2 3">
    <name type="scientific">Williamsia marianensis</name>
    <dbReference type="NCBI Taxonomy" id="85044"/>
    <lineage>
        <taxon>Bacteria</taxon>
        <taxon>Bacillati</taxon>
        <taxon>Actinomycetota</taxon>
        <taxon>Actinomycetes</taxon>
        <taxon>Mycobacteriales</taxon>
        <taxon>Nocardiaceae</taxon>
        <taxon>Williamsia</taxon>
    </lineage>
</organism>
<dbReference type="SUPFAM" id="SSF53254">
    <property type="entry name" value="Phosphoglycerate mutase-like"/>
    <property type="match status" value="1"/>
</dbReference>
<dbReference type="RefSeq" id="WP_099382717.1">
    <property type="nucleotide sequence ID" value="NZ_PEBD01000008.1"/>
</dbReference>
<dbReference type="Proteomes" id="UP000225108">
    <property type="component" value="Unassembled WGS sequence"/>
</dbReference>
<comment type="caution">
    <text evidence="2">The sequence shown here is derived from an EMBL/GenBank/DDBJ whole genome shotgun (WGS) entry which is preliminary data.</text>
</comment>
<dbReference type="SMART" id="SM00855">
    <property type="entry name" value="PGAM"/>
    <property type="match status" value="1"/>
</dbReference>
<reference evidence="2 3" key="1">
    <citation type="submission" date="2017-10" db="EMBL/GenBank/DDBJ databases">
        <title>The draft genome sequence of Williamsia sp. BULT 1.1 isolated from the semi-arid grassland soils from South Africa.</title>
        <authorList>
            <person name="Kabwe M.H."/>
            <person name="Govender N."/>
            <person name="Mutseka Lunga P."/>
            <person name="Vikram S."/>
            <person name="Makhalanyane T.P."/>
        </authorList>
    </citation>
    <scope>NUCLEOTIDE SEQUENCE [LARGE SCALE GENOMIC DNA]</scope>
    <source>
        <strain evidence="2 3">BULT 1.1</strain>
    </source>
</reference>
<feature type="binding site" evidence="1">
    <location>
        <position position="79"/>
    </location>
    <ligand>
        <name>substrate</name>
    </ligand>
</feature>
<sequence>MLSQPRARSIDLDNPFASLDGLCELVLVRHGEQQLTKELSAGETVDPPLSETGERQVQAVADRLAATRVDAVYSSPLQRALRTGTEIGARHGLTPEVRDTLTEFEPWQNFPADQSPFEVLPHEEISAIFREHIRTRRYEAFPYAEDGAAFRARVLSELSRIVDAHLGERVVVTAHGGVINAALADALGSGFDMPVRVHHTSISVLRGADTRRAVQSVNDFSHVLSFQTHVGAMNL</sequence>
<gene>
    <name evidence="2" type="ORF">CSW57_10395</name>
</gene>
<proteinExistence type="predicted"/>
<dbReference type="InterPro" id="IPR050275">
    <property type="entry name" value="PGM_Phosphatase"/>
</dbReference>
<dbReference type="GO" id="GO:0005737">
    <property type="term" value="C:cytoplasm"/>
    <property type="evidence" value="ECO:0007669"/>
    <property type="project" value="TreeGrafter"/>
</dbReference>
<dbReference type="InterPro" id="IPR013078">
    <property type="entry name" value="His_Pase_superF_clade-1"/>
</dbReference>
<dbReference type="GO" id="GO:0016791">
    <property type="term" value="F:phosphatase activity"/>
    <property type="evidence" value="ECO:0007669"/>
    <property type="project" value="TreeGrafter"/>
</dbReference>
<dbReference type="PANTHER" id="PTHR48100">
    <property type="entry name" value="BROAD-SPECIFICITY PHOSPHATASE YOR283W-RELATED"/>
    <property type="match status" value="1"/>
</dbReference>
<dbReference type="AlphaFoldDB" id="A0A2G3PLP8"/>
<protein>
    <submittedName>
        <fullName evidence="2">Histidine phosphatase family protein</fullName>
    </submittedName>
</protein>
<dbReference type="PANTHER" id="PTHR48100:SF1">
    <property type="entry name" value="HISTIDINE PHOSPHATASE FAMILY PROTEIN-RELATED"/>
    <property type="match status" value="1"/>
</dbReference>
<name>A0A2G3PLP8_WILMA</name>
<dbReference type="EMBL" id="PEBD01000008">
    <property type="protein sequence ID" value="PHV66690.1"/>
    <property type="molecule type" value="Genomic_DNA"/>
</dbReference>
<dbReference type="Gene3D" id="3.40.50.1240">
    <property type="entry name" value="Phosphoglycerate mutase-like"/>
    <property type="match status" value="1"/>
</dbReference>
<dbReference type="Pfam" id="PF00300">
    <property type="entry name" value="His_Phos_1"/>
    <property type="match status" value="1"/>
</dbReference>
<evidence type="ECO:0000313" key="2">
    <source>
        <dbReference type="EMBL" id="PHV66690.1"/>
    </source>
</evidence>
<dbReference type="CDD" id="cd07067">
    <property type="entry name" value="HP_PGM_like"/>
    <property type="match status" value="1"/>
</dbReference>
<evidence type="ECO:0000313" key="3">
    <source>
        <dbReference type="Proteomes" id="UP000225108"/>
    </source>
</evidence>
<evidence type="ECO:0000256" key="1">
    <source>
        <dbReference type="PIRSR" id="PIRSR613078-2"/>
    </source>
</evidence>
<dbReference type="InterPro" id="IPR029033">
    <property type="entry name" value="His_PPase_superfam"/>
</dbReference>